<dbReference type="EMBL" id="CP012332">
    <property type="protein sequence ID" value="AKU92475.1"/>
    <property type="molecule type" value="Genomic_DNA"/>
</dbReference>
<dbReference type="CDD" id="cd00038">
    <property type="entry name" value="CAP_ED"/>
    <property type="match status" value="1"/>
</dbReference>
<dbReference type="Gene3D" id="2.60.120.10">
    <property type="entry name" value="Jelly Rolls"/>
    <property type="match status" value="1"/>
</dbReference>
<dbReference type="InterPro" id="IPR000595">
    <property type="entry name" value="cNMP-bd_dom"/>
</dbReference>
<reference evidence="2 3" key="1">
    <citation type="submission" date="2015-08" db="EMBL/GenBank/DDBJ databases">
        <authorList>
            <person name="Babu N.S."/>
            <person name="Beckwith C.J."/>
            <person name="Beseler K.G."/>
            <person name="Brison A."/>
            <person name="Carone J.V."/>
            <person name="Caskin T.P."/>
            <person name="Diamond M."/>
            <person name="Durham M.E."/>
            <person name="Foxe J.M."/>
            <person name="Go M."/>
            <person name="Henderson B.A."/>
            <person name="Jones I.B."/>
            <person name="McGettigan J.A."/>
            <person name="Micheletti S.J."/>
            <person name="Nasrallah M.E."/>
            <person name="Ortiz D."/>
            <person name="Piller C.R."/>
            <person name="Privatt S.R."/>
            <person name="Schneider S.L."/>
            <person name="Sharp S."/>
            <person name="Smith T.C."/>
            <person name="Stanton J.D."/>
            <person name="Ullery H.E."/>
            <person name="Wilson R.J."/>
            <person name="Serrano M.G."/>
            <person name="Buck G."/>
            <person name="Lee V."/>
            <person name="Wang Y."/>
            <person name="Carvalho R."/>
            <person name="Voegtly L."/>
            <person name="Shi R."/>
            <person name="Duckworth R."/>
            <person name="Johnson A."/>
            <person name="Loviza R."/>
            <person name="Walstead R."/>
            <person name="Shah Z."/>
            <person name="Kiflezghi M."/>
            <person name="Wade K."/>
            <person name="Ball S.L."/>
            <person name="Bradley K.W."/>
            <person name="Asai D.J."/>
            <person name="Bowman C.A."/>
            <person name="Russell D.A."/>
            <person name="Pope W.H."/>
            <person name="Jacobs-Sera D."/>
            <person name="Hendrix R.W."/>
            <person name="Hatfull G.F."/>
        </authorList>
    </citation>
    <scope>NUCLEOTIDE SEQUENCE [LARGE SCALE GENOMIC DNA]</scope>
    <source>
        <strain evidence="2 3">DSM 27710</strain>
    </source>
</reference>
<accession>A0A0K1PG31</accession>
<dbReference type="Pfam" id="PF00027">
    <property type="entry name" value="cNMP_binding"/>
    <property type="match status" value="1"/>
</dbReference>
<dbReference type="STRING" id="1391653.AKJ08_2862"/>
<evidence type="ECO:0000313" key="3">
    <source>
        <dbReference type="Proteomes" id="UP000055590"/>
    </source>
</evidence>
<evidence type="ECO:0000259" key="1">
    <source>
        <dbReference type="PROSITE" id="PS50042"/>
    </source>
</evidence>
<proteinExistence type="predicted"/>
<dbReference type="PROSITE" id="PS50042">
    <property type="entry name" value="CNMP_BINDING_3"/>
    <property type="match status" value="1"/>
</dbReference>
<keyword evidence="3" id="KW-1185">Reference proteome</keyword>
<dbReference type="RefSeq" id="WP_157370697.1">
    <property type="nucleotide sequence ID" value="NZ_CP012332.1"/>
</dbReference>
<sequence>MNRPSDAMLAYVRKLAPVPDEEWRFARTLFRPRRLGRGEYLTREGDVAVEFGWVLRGLVRKYYLGRNDGEVVRGFAAEGQLAGAYASLLSGAPSLLNVQALEETDLLVMDYSDFVQLYERHVCWQQLGRKVAESLLLEREEREHQLLRMNATDRYLSFRREQGDLVGRVPQHQIAAYLGITPVSLSRIIGQLKGRF</sequence>
<dbReference type="OrthoDB" id="9798104at2"/>
<name>A0A0K1PG31_9BACT</name>
<dbReference type="Proteomes" id="UP000055590">
    <property type="component" value="Chromosome"/>
</dbReference>
<dbReference type="SUPFAM" id="SSF51206">
    <property type="entry name" value="cAMP-binding domain-like"/>
    <property type="match status" value="1"/>
</dbReference>
<evidence type="ECO:0000313" key="2">
    <source>
        <dbReference type="EMBL" id="AKU92475.1"/>
    </source>
</evidence>
<protein>
    <submittedName>
        <fullName evidence="2">cAMP-binding protein</fullName>
    </submittedName>
</protein>
<dbReference type="AlphaFoldDB" id="A0A0K1PG31"/>
<dbReference type="InterPro" id="IPR014710">
    <property type="entry name" value="RmlC-like_jellyroll"/>
</dbReference>
<feature type="domain" description="Cyclic nucleotide-binding" evidence="1">
    <location>
        <begin position="38"/>
        <end position="117"/>
    </location>
</feature>
<dbReference type="InterPro" id="IPR018490">
    <property type="entry name" value="cNMP-bd_dom_sf"/>
</dbReference>
<organism evidence="2 3">
    <name type="scientific">Vulgatibacter incomptus</name>
    <dbReference type="NCBI Taxonomy" id="1391653"/>
    <lineage>
        <taxon>Bacteria</taxon>
        <taxon>Pseudomonadati</taxon>
        <taxon>Myxococcota</taxon>
        <taxon>Myxococcia</taxon>
        <taxon>Myxococcales</taxon>
        <taxon>Cystobacterineae</taxon>
        <taxon>Vulgatibacteraceae</taxon>
        <taxon>Vulgatibacter</taxon>
    </lineage>
</organism>
<dbReference type="PATRIC" id="fig|1391653.3.peg.2982"/>
<gene>
    <name evidence="2" type="ORF">AKJ08_2862</name>
</gene>
<dbReference type="KEGG" id="vin:AKJ08_2862"/>